<accession>A0A6G3SM22</accession>
<dbReference type="RefSeq" id="WP_164256906.1">
    <property type="nucleotide sequence ID" value="NZ_JAAGMK010000180.1"/>
</dbReference>
<evidence type="ECO:0000313" key="1">
    <source>
        <dbReference type="EMBL" id="NEB83930.1"/>
    </source>
</evidence>
<reference evidence="1" key="1">
    <citation type="submission" date="2020-01" db="EMBL/GenBank/DDBJ databases">
        <title>Insect and environment-associated Actinomycetes.</title>
        <authorList>
            <person name="Currrie C."/>
            <person name="Chevrette M."/>
            <person name="Carlson C."/>
            <person name="Stubbendieck R."/>
            <person name="Wendt-Pienkowski E."/>
        </authorList>
    </citation>
    <scope>NUCLEOTIDE SEQUENCE</scope>
    <source>
        <strain evidence="1">SID505</strain>
    </source>
</reference>
<proteinExistence type="predicted"/>
<organism evidence="1">
    <name type="scientific">Streptomyces anulatus</name>
    <name type="common">Streptomyces chrysomallus</name>
    <dbReference type="NCBI Taxonomy" id="1892"/>
    <lineage>
        <taxon>Bacteria</taxon>
        <taxon>Bacillati</taxon>
        <taxon>Actinomycetota</taxon>
        <taxon>Actinomycetes</taxon>
        <taxon>Kitasatosporales</taxon>
        <taxon>Streptomycetaceae</taxon>
        <taxon>Streptomyces</taxon>
    </lineage>
</organism>
<dbReference type="EMBL" id="JAAGMK010000180">
    <property type="protein sequence ID" value="NEB83930.1"/>
    <property type="molecule type" value="Genomic_DNA"/>
</dbReference>
<comment type="caution">
    <text evidence="1">The sequence shown here is derived from an EMBL/GenBank/DDBJ whole genome shotgun (WGS) entry which is preliminary data.</text>
</comment>
<name>A0A6G3SM22_STRAQ</name>
<gene>
    <name evidence="1" type="ORF">G3I43_07020</name>
</gene>
<protein>
    <submittedName>
        <fullName evidence="1">Uncharacterized protein</fullName>
    </submittedName>
</protein>
<sequence length="89" mass="9647">MNPEQRSLRARLAVQTSWANTLDPTSRTAKARAAADGRFERQARELHPGATDEQIARTAKHLKSAHFSRMALASAKARAAKARPAAQAA</sequence>
<dbReference type="AlphaFoldDB" id="A0A6G3SM22"/>